<dbReference type="GO" id="GO:0003885">
    <property type="term" value="F:D-arabinono-1,4-lactone oxidase activity"/>
    <property type="evidence" value="ECO:0007669"/>
    <property type="project" value="InterPro"/>
</dbReference>
<dbReference type="PROSITE" id="PS51387">
    <property type="entry name" value="FAD_PCMH"/>
    <property type="match status" value="1"/>
</dbReference>
<dbReference type="InterPro" id="IPR036318">
    <property type="entry name" value="FAD-bd_PCMH-like_sf"/>
</dbReference>
<dbReference type="InterPro" id="IPR016169">
    <property type="entry name" value="FAD-bd_PCMH_sub2"/>
</dbReference>
<dbReference type="Pfam" id="PF01565">
    <property type="entry name" value="FAD_binding_4"/>
    <property type="match status" value="1"/>
</dbReference>
<dbReference type="InterPro" id="IPR006094">
    <property type="entry name" value="Oxid_FAD_bind_N"/>
</dbReference>
<dbReference type="GO" id="GO:0016020">
    <property type="term" value="C:membrane"/>
    <property type="evidence" value="ECO:0007669"/>
    <property type="project" value="InterPro"/>
</dbReference>
<dbReference type="Gene3D" id="3.30.43.10">
    <property type="entry name" value="Uridine Diphospho-n-acetylenolpyruvylglucosamine Reductase, domain 2"/>
    <property type="match status" value="1"/>
</dbReference>
<dbReference type="GO" id="GO:0071949">
    <property type="term" value="F:FAD binding"/>
    <property type="evidence" value="ECO:0007669"/>
    <property type="project" value="InterPro"/>
</dbReference>
<feature type="domain" description="FAD-binding PCMH-type" evidence="2">
    <location>
        <begin position="22"/>
        <end position="195"/>
    </location>
</feature>
<dbReference type="InterPro" id="IPR016167">
    <property type="entry name" value="FAD-bd_PCMH_sub1"/>
</dbReference>
<dbReference type="EMBL" id="MN739355">
    <property type="protein sequence ID" value="QHT00402.1"/>
    <property type="molecule type" value="Genomic_DNA"/>
</dbReference>
<reference evidence="3" key="1">
    <citation type="journal article" date="2020" name="Nature">
        <title>Giant virus diversity and host interactions through global metagenomics.</title>
        <authorList>
            <person name="Schulz F."/>
            <person name="Roux S."/>
            <person name="Paez-Espino D."/>
            <person name="Jungbluth S."/>
            <person name="Walsh D.A."/>
            <person name="Denef V.J."/>
            <person name="McMahon K.D."/>
            <person name="Konstantinidis K.T."/>
            <person name="Eloe-Fadrosh E.A."/>
            <person name="Kyrpides N.C."/>
            <person name="Woyke T."/>
        </authorList>
    </citation>
    <scope>NUCLEOTIDE SEQUENCE</scope>
    <source>
        <strain evidence="3">GVMAG-M-3300020192-26</strain>
    </source>
</reference>
<accession>A0A6C0C8I4</accession>
<dbReference type="InterPro" id="IPR016166">
    <property type="entry name" value="FAD-bd_PCMH"/>
</dbReference>
<dbReference type="PANTHER" id="PTHR43762:SF1">
    <property type="entry name" value="D-ARABINONO-1,4-LACTONE OXIDASE"/>
    <property type="match status" value="1"/>
</dbReference>
<dbReference type="Gene3D" id="3.30.70.2520">
    <property type="match status" value="1"/>
</dbReference>
<name>A0A6C0C8I4_9ZZZZ</name>
<dbReference type="InterPro" id="IPR007173">
    <property type="entry name" value="ALO_C"/>
</dbReference>
<proteinExistence type="predicted"/>
<dbReference type="Gene3D" id="3.30.465.10">
    <property type="match status" value="1"/>
</dbReference>
<keyword evidence="1" id="KW-0560">Oxidoreductase</keyword>
<dbReference type="SUPFAM" id="SSF56176">
    <property type="entry name" value="FAD-binding/transporter-associated domain-like"/>
    <property type="match status" value="1"/>
</dbReference>
<sequence length="508" mass="58138">MLGHIRKMTEITKNFKNWCGNIENKGAIIYYPVDDIELKNLISMARDGGDKIRVVGSSHSASPTICKSNEKVMLLSLHKYHLHDNDITINDDNTVTVNAGWTLGKLYDNLNIGKYYLETQPASSAFTIGGIVTMPIHGGRLGASLIADSMTGITLMDMNGKYISKTDKDEDFDIYRNNLGIFGIITSVTFKIQHIENFHIHINCHSDVFQDDGHVNRSAVESKFKELIMACFEPDVKYHHSFLDFHNNTWTTIDWIATDKKPKIYINTPEINEIKMANVVEEFHKYIVPNYRKNKSYLKMLGKIYMFSIVASIKKNSFEDRDMFWVSTGTRVLFMSYFIPIHTEDEELDMTKLYTALEVVMDTVKKGQAFNVDFPSDIRFVVSSDKSIVSPVYKNKKTVYLAIDLTCSAANINFEKKSTGCQILEFFHADNHDELNDDFRKFFARIEHKWLSLGGIPHFAKMFGFTTSKQNPFDANKIENIFSAETKKILQKNAQPLFVNSFAQKLIT</sequence>
<dbReference type="PANTHER" id="PTHR43762">
    <property type="entry name" value="L-GULONOLACTONE OXIDASE"/>
    <property type="match status" value="1"/>
</dbReference>
<evidence type="ECO:0000256" key="1">
    <source>
        <dbReference type="ARBA" id="ARBA00023002"/>
    </source>
</evidence>
<dbReference type="InterPro" id="IPR010031">
    <property type="entry name" value="FAD_lactone_oxidase-like"/>
</dbReference>
<evidence type="ECO:0000259" key="2">
    <source>
        <dbReference type="PROSITE" id="PS51387"/>
    </source>
</evidence>
<dbReference type="Pfam" id="PF04030">
    <property type="entry name" value="ALO"/>
    <property type="match status" value="1"/>
</dbReference>
<dbReference type="AlphaFoldDB" id="A0A6C0C8I4"/>
<organism evidence="3">
    <name type="scientific">viral metagenome</name>
    <dbReference type="NCBI Taxonomy" id="1070528"/>
    <lineage>
        <taxon>unclassified sequences</taxon>
        <taxon>metagenomes</taxon>
        <taxon>organismal metagenomes</taxon>
    </lineage>
</organism>
<evidence type="ECO:0000313" key="3">
    <source>
        <dbReference type="EMBL" id="QHT00402.1"/>
    </source>
</evidence>
<protein>
    <recommendedName>
        <fullName evidence="2">FAD-binding PCMH-type domain-containing protein</fullName>
    </recommendedName>
</protein>